<evidence type="ECO:0000313" key="1">
    <source>
        <dbReference type="EMBL" id="MFC4675191.1"/>
    </source>
</evidence>
<proteinExistence type="predicted"/>
<organism evidence="1 2">
    <name type="scientific">Dysgonomonas termitidis</name>
    <dbReference type="NCBI Taxonomy" id="1516126"/>
    <lineage>
        <taxon>Bacteria</taxon>
        <taxon>Pseudomonadati</taxon>
        <taxon>Bacteroidota</taxon>
        <taxon>Bacteroidia</taxon>
        <taxon>Bacteroidales</taxon>
        <taxon>Dysgonomonadaceae</taxon>
        <taxon>Dysgonomonas</taxon>
    </lineage>
</organism>
<name>A0ABV9KYU9_9BACT</name>
<keyword evidence="2" id="KW-1185">Reference proteome</keyword>
<reference evidence="2" key="1">
    <citation type="journal article" date="2019" name="Int. J. Syst. Evol. Microbiol.">
        <title>The Global Catalogue of Microorganisms (GCM) 10K type strain sequencing project: providing services to taxonomists for standard genome sequencing and annotation.</title>
        <authorList>
            <consortium name="The Broad Institute Genomics Platform"/>
            <consortium name="The Broad Institute Genome Sequencing Center for Infectious Disease"/>
            <person name="Wu L."/>
            <person name="Ma J."/>
        </authorList>
    </citation>
    <scope>NUCLEOTIDE SEQUENCE [LARGE SCALE GENOMIC DNA]</scope>
    <source>
        <strain evidence="2">CCUG 66188</strain>
    </source>
</reference>
<protein>
    <submittedName>
        <fullName evidence="1">Uncharacterized protein</fullName>
    </submittedName>
</protein>
<dbReference type="EMBL" id="JBHSGN010000093">
    <property type="protein sequence ID" value="MFC4675191.1"/>
    <property type="molecule type" value="Genomic_DNA"/>
</dbReference>
<dbReference type="RefSeq" id="WP_379998195.1">
    <property type="nucleotide sequence ID" value="NZ_JBHSGN010000093.1"/>
</dbReference>
<dbReference type="Proteomes" id="UP001596023">
    <property type="component" value="Unassembled WGS sequence"/>
</dbReference>
<gene>
    <name evidence="1" type="ORF">ACFO6W_15935</name>
</gene>
<comment type="caution">
    <text evidence="1">The sequence shown here is derived from an EMBL/GenBank/DDBJ whole genome shotgun (WGS) entry which is preliminary data.</text>
</comment>
<evidence type="ECO:0000313" key="2">
    <source>
        <dbReference type="Proteomes" id="UP001596023"/>
    </source>
</evidence>
<accession>A0ABV9KYU9</accession>
<sequence length="318" mass="35183">MAIRERDLLKSWFRTGMYPTEEQFADFMDSYIHKLDSINFEDISGLDEYINARNEALAAAINEFVANALQSAKDYADEQDAAVVQEAKDYTNEKITEIQLSEHYQGQMDYVAMATGTLPVAAAGLKALVTGENKIYTSDGAVWGDPVEITPQAGWYFYALCLTDYSNHAGNITYDAGGAKWDFAPDNYNEIDDDTIVRDPITQVIKINDDMAALLRFMLAVQNLSSVVNIPATSANTNINISADATLSLYNVNDLKPGYEMVIIVTNNQNTTVNVTLPYTGAYRNDYAMGFVSIPPSDRKEISLRCYAPGSVSIRVSD</sequence>